<dbReference type="Proteomes" id="UP000830631">
    <property type="component" value="Chromosome"/>
</dbReference>
<reference evidence="2 3" key="1">
    <citation type="submission" date="2021-06" db="EMBL/GenBank/DDBJ databases">
        <title>Genome-based taxonomic framework of Microbacterium strains isolated from marine environment, the description of four new species and reclassification of four preexisting species.</title>
        <authorList>
            <person name="Lee S.D."/>
            <person name="Kim S.-M."/>
            <person name="Byeon Y.-S."/>
            <person name="Yang H.L."/>
            <person name="Kim I.S."/>
        </authorList>
    </citation>
    <scope>NUCLEOTIDE SEQUENCE [LARGE SCALE GENOMIC DNA]</scope>
    <source>
        <strain evidence="2 3">KSW4-10</strain>
    </source>
</reference>
<feature type="transmembrane region" description="Helical" evidence="1">
    <location>
        <begin position="201"/>
        <end position="234"/>
    </location>
</feature>
<feature type="transmembrane region" description="Helical" evidence="1">
    <location>
        <begin position="16"/>
        <end position="34"/>
    </location>
</feature>
<feature type="transmembrane region" description="Helical" evidence="1">
    <location>
        <begin position="66"/>
        <end position="89"/>
    </location>
</feature>
<dbReference type="EMBL" id="CP078078">
    <property type="protein sequence ID" value="UPL18134.1"/>
    <property type="molecule type" value="Genomic_DNA"/>
</dbReference>
<name>A0ABY4IZN3_9MICO</name>
<feature type="transmembrane region" description="Helical" evidence="1">
    <location>
        <begin position="364"/>
        <end position="383"/>
    </location>
</feature>
<evidence type="ECO:0000313" key="2">
    <source>
        <dbReference type="EMBL" id="UPL18134.1"/>
    </source>
</evidence>
<dbReference type="PANTHER" id="PTHR37422:SF13">
    <property type="entry name" value="LIPOPOLYSACCHARIDE BIOSYNTHESIS PROTEIN PA4999-RELATED"/>
    <property type="match status" value="1"/>
</dbReference>
<dbReference type="RefSeq" id="WP_153243873.1">
    <property type="nucleotide sequence ID" value="NZ_CP078078.1"/>
</dbReference>
<keyword evidence="1" id="KW-0812">Transmembrane</keyword>
<keyword evidence="1" id="KW-1133">Transmembrane helix</keyword>
<protein>
    <submittedName>
        <fullName evidence="2">O-antigen ligase family protein</fullName>
    </submittedName>
</protein>
<feature type="transmembrane region" description="Helical" evidence="1">
    <location>
        <begin position="41"/>
        <end position="60"/>
    </location>
</feature>
<sequence>MTSSRPLVRLLGSVELARAFALATLTTIFASYAIERMTSKVTLATIITVLCLLGAAILWVRRDELSLLRIAPSSLIAFLGWALVSLVWTTDRSDTLFGWMSLFGYAFLAITIGHIRDTLQTVRAIGDTLRALLAVSLGIEILSGILLDLPFTFLAIQGNLAEGGPIQGLFGSRNMLGFIAVIALITFVIEWRTQSVNPPLAVVSIGLAGSLAFLSASPTVLVLAVAVGTVTLALTIVRHTSPARRNIVQLVLGILVTLTLAIAFALRHQIIALLDAGSDFSIRASLWNTILDFVAVRPINGWGWFGEWARGEYPFTFINFQLDDHHQSALNAFFDVLLQLGAAGLVLFLLLGGVALIRSWLVASVRRSVVYAWTPIMLVTLAVDSMFESFTLVGAGWFMLVLCALRAGQSRSWRENIDAVHTGAIPTLRPQE</sequence>
<feature type="transmembrane region" description="Helical" evidence="1">
    <location>
        <begin position="96"/>
        <end position="115"/>
    </location>
</feature>
<feature type="transmembrane region" description="Helical" evidence="1">
    <location>
        <begin position="168"/>
        <end position="189"/>
    </location>
</feature>
<dbReference type="GO" id="GO:0016874">
    <property type="term" value="F:ligase activity"/>
    <property type="evidence" value="ECO:0007669"/>
    <property type="project" value="UniProtKB-KW"/>
</dbReference>
<dbReference type="PANTHER" id="PTHR37422">
    <property type="entry name" value="TEICHURONIC ACID BIOSYNTHESIS PROTEIN TUAE"/>
    <property type="match status" value="1"/>
</dbReference>
<evidence type="ECO:0000313" key="3">
    <source>
        <dbReference type="Proteomes" id="UP000830631"/>
    </source>
</evidence>
<accession>A0ABY4IZN3</accession>
<feature type="transmembrane region" description="Helical" evidence="1">
    <location>
        <begin position="135"/>
        <end position="156"/>
    </location>
</feature>
<organism evidence="2 3">
    <name type="scientific">Microbacterium aurugineum</name>
    <dbReference type="NCBI Taxonomy" id="2851642"/>
    <lineage>
        <taxon>Bacteria</taxon>
        <taxon>Bacillati</taxon>
        <taxon>Actinomycetota</taxon>
        <taxon>Actinomycetes</taxon>
        <taxon>Micrococcales</taxon>
        <taxon>Microbacteriaceae</taxon>
        <taxon>Microbacterium</taxon>
    </lineage>
</organism>
<gene>
    <name evidence="2" type="ORF">KV397_10395</name>
</gene>
<proteinExistence type="predicted"/>
<keyword evidence="1" id="KW-0472">Membrane</keyword>
<feature type="transmembrane region" description="Helical" evidence="1">
    <location>
        <begin position="336"/>
        <end position="357"/>
    </location>
</feature>
<evidence type="ECO:0000256" key="1">
    <source>
        <dbReference type="SAM" id="Phobius"/>
    </source>
</evidence>
<dbReference type="InterPro" id="IPR051533">
    <property type="entry name" value="WaaL-like"/>
</dbReference>
<keyword evidence="2" id="KW-0436">Ligase</keyword>
<feature type="transmembrane region" description="Helical" evidence="1">
    <location>
        <begin position="389"/>
        <end position="407"/>
    </location>
</feature>
<feature type="transmembrane region" description="Helical" evidence="1">
    <location>
        <begin position="246"/>
        <end position="266"/>
    </location>
</feature>
<keyword evidence="3" id="KW-1185">Reference proteome</keyword>